<evidence type="ECO:0000313" key="2">
    <source>
        <dbReference type="EMBL" id="KAK3741366.1"/>
    </source>
</evidence>
<evidence type="ECO:0000313" key="3">
    <source>
        <dbReference type="Proteomes" id="UP001283361"/>
    </source>
</evidence>
<keyword evidence="3" id="KW-1185">Reference proteome</keyword>
<protein>
    <submittedName>
        <fullName evidence="2">Uncharacterized protein</fullName>
    </submittedName>
</protein>
<dbReference type="EMBL" id="JAWDGP010006429">
    <property type="protein sequence ID" value="KAK3741366.1"/>
    <property type="molecule type" value="Genomic_DNA"/>
</dbReference>
<comment type="caution">
    <text evidence="2">The sequence shown here is derived from an EMBL/GenBank/DDBJ whole genome shotgun (WGS) entry which is preliminary data.</text>
</comment>
<keyword evidence="1" id="KW-0732">Signal</keyword>
<sequence>MPQMDIGKLFLVSMICLHFINVTNGATTTTASTVTGVSSATSATTASGTASTAAATTATAVTTTAAVTTTTAAPSLPPAGTTTDGYNPPMVSQTLFNQLVALFGPTAAFDLLYGVRNAANNFGGSYYINTIGSPSSGGIVQTSY</sequence>
<feature type="signal peptide" evidence="1">
    <location>
        <begin position="1"/>
        <end position="25"/>
    </location>
</feature>
<reference evidence="2" key="1">
    <citation type="journal article" date="2023" name="G3 (Bethesda)">
        <title>A reference genome for the long-term kleptoplast-retaining sea slug Elysia crispata morphotype clarki.</title>
        <authorList>
            <person name="Eastman K.E."/>
            <person name="Pendleton A.L."/>
            <person name="Shaikh M.A."/>
            <person name="Suttiyut T."/>
            <person name="Ogas R."/>
            <person name="Tomko P."/>
            <person name="Gavelis G."/>
            <person name="Widhalm J.R."/>
            <person name="Wisecaver J.H."/>
        </authorList>
    </citation>
    <scope>NUCLEOTIDE SEQUENCE</scope>
    <source>
        <strain evidence="2">ECLA1</strain>
    </source>
</reference>
<name>A0AAE0YD82_9GAST</name>
<dbReference type="Proteomes" id="UP001283361">
    <property type="component" value="Unassembled WGS sequence"/>
</dbReference>
<proteinExistence type="predicted"/>
<gene>
    <name evidence="2" type="ORF">RRG08_034411</name>
</gene>
<accession>A0AAE0YD82</accession>
<feature type="chain" id="PRO_5042017835" evidence="1">
    <location>
        <begin position="26"/>
        <end position="144"/>
    </location>
</feature>
<organism evidence="2 3">
    <name type="scientific">Elysia crispata</name>
    <name type="common">lettuce slug</name>
    <dbReference type="NCBI Taxonomy" id="231223"/>
    <lineage>
        <taxon>Eukaryota</taxon>
        <taxon>Metazoa</taxon>
        <taxon>Spiralia</taxon>
        <taxon>Lophotrochozoa</taxon>
        <taxon>Mollusca</taxon>
        <taxon>Gastropoda</taxon>
        <taxon>Heterobranchia</taxon>
        <taxon>Euthyneura</taxon>
        <taxon>Panpulmonata</taxon>
        <taxon>Sacoglossa</taxon>
        <taxon>Placobranchoidea</taxon>
        <taxon>Plakobranchidae</taxon>
        <taxon>Elysia</taxon>
    </lineage>
</organism>
<dbReference type="AlphaFoldDB" id="A0AAE0YD82"/>
<evidence type="ECO:0000256" key="1">
    <source>
        <dbReference type="SAM" id="SignalP"/>
    </source>
</evidence>